<protein>
    <submittedName>
        <fullName evidence="2">Exopolyphosphatase</fullName>
    </submittedName>
</protein>
<dbReference type="STRING" id="1156395.DBT_0601"/>
<dbReference type="AlphaFoldDB" id="A0A1B9F874"/>
<dbReference type="InterPro" id="IPR043129">
    <property type="entry name" value="ATPase_NBD"/>
</dbReference>
<dbReference type="Pfam" id="PF02541">
    <property type="entry name" value="Ppx-GppA"/>
    <property type="match status" value="1"/>
</dbReference>
<comment type="caution">
    <text evidence="2">The sequence shown here is derived from an EMBL/GenBank/DDBJ whole genome shotgun (WGS) entry which is preliminary data.</text>
</comment>
<sequence length="298" mass="32786">MIFGAIDLGTQTFRLGVAEVSEGLVSAKSSRLFNVRLGKVIEERKLNQKIQTALMDIKENVKHFGIQRLRVCGTEAIRALAQKAPNILEEIKEILSHPLEILSPQEEGRLTALGASTALGGTVAPQPICIIDVGGGSTETIYYSSQEILIKSIKIGAVKFTEESFKEFSFLSSHPFSQVKKATATGGTATTLGAMLLQLSQYEPQKIRGLFVNRETISSLIKKLSVLNLDERKKIIGLEPERADIIIPGLRILLHVVKNLDVPGVTISDGGLLMGILIDLIKKEYDDHAKLDWRRLYL</sequence>
<dbReference type="OrthoDB" id="9793035at2"/>
<gene>
    <name evidence="2" type="ORF">DBT_0601</name>
</gene>
<dbReference type="GO" id="GO:0016462">
    <property type="term" value="F:pyrophosphatase activity"/>
    <property type="evidence" value="ECO:0007669"/>
    <property type="project" value="TreeGrafter"/>
</dbReference>
<keyword evidence="3" id="KW-1185">Reference proteome</keyword>
<dbReference type="InterPro" id="IPR003695">
    <property type="entry name" value="Ppx_GppA_N"/>
</dbReference>
<feature type="domain" description="Ppx/GppA phosphatase N-terminal" evidence="1">
    <location>
        <begin position="33"/>
        <end position="283"/>
    </location>
</feature>
<dbReference type="SUPFAM" id="SSF53067">
    <property type="entry name" value="Actin-like ATPase domain"/>
    <property type="match status" value="2"/>
</dbReference>
<name>A0A1B9F874_9BACT</name>
<accession>A0A1B9F874</accession>
<dbReference type="PATRIC" id="fig|1156395.6.peg.607"/>
<reference evidence="2 3" key="1">
    <citation type="submission" date="2016-06" db="EMBL/GenBank/DDBJ databases">
        <title>Respiratory ammonification of nitrate coupled to the oxidation of elemental sulfur in deep-sea autotrophic thermophilic bacteria.</title>
        <authorList>
            <person name="Slobodkina G.B."/>
            <person name="Mardanov A.V."/>
            <person name="Ravin N.V."/>
            <person name="Frolova A.A."/>
            <person name="Viryasiv M.B."/>
            <person name="Chernyh N.A."/>
            <person name="Bonch-Osmolovskaya E.A."/>
            <person name="Slobodkin A.I."/>
        </authorList>
    </citation>
    <scope>NUCLEOTIDE SEQUENCE [LARGE SCALE GENOMIC DNA]</scope>
    <source>
        <strain evidence="2 3">S69</strain>
    </source>
</reference>
<organism evidence="2 3">
    <name type="scientific">Dissulfuribacter thermophilus</name>
    <dbReference type="NCBI Taxonomy" id="1156395"/>
    <lineage>
        <taxon>Bacteria</taxon>
        <taxon>Pseudomonadati</taxon>
        <taxon>Thermodesulfobacteriota</taxon>
        <taxon>Dissulfuribacteria</taxon>
        <taxon>Dissulfuribacterales</taxon>
        <taxon>Dissulfuribacteraceae</taxon>
        <taxon>Dissulfuribacter</taxon>
    </lineage>
</organism>
<dbReference type="RefSeq" id="WP_067616217.1">
    <property type="nucleotide sequence ID" value="NZ_MAGO01000002.1"/>
</dbReference>
<evidence type="ECO:0000313" key="3">
    <source>
        <dbReference type="Proteomes" id="UP000093080"/>
    </source>
</evidence>
<dbReference type="Proteomes" id="UP000093080">
    <property type="component" value="Unassembled WGS sequence"/>
</dbReference>
<dbReference type="Gene3D" id="3.30.420.150">
    <property type="entry name" value="Exopolyphosphatase. Domain 2"/>
    <property type="match status" value="1"/>
</dbReference>
<evidence type="ECO:0000259" key="1">
    <source>
        <dbReference type="Pfam" id="PF02541"/>
    </source>
</evidence>
<dbReference type="PANTHER" id="PTHR30005">
    <property type="entry name" value="EXOPOLYPHOSPHATASE"/>
    <property type="match status" value="1"/>
</dbReference>
<evidence type="ECO:0000313" key="2">
    <source>
        <dbReference type="EMBL" id="OCC16139.1"/>
    </source>
</evidence>
<dbReference type="PANTHER" id="PTHR30005:SF0">
    <property type="entry name" value="RETROGRADE REGULATION PROTEIN 2"/>
    <property type="match status" value="1"/>
</dbReference>
<dbReference type="Gene3D" id="3.30.420.40">
    <property type="match status" value="1"/>
</dbReference>
<dbReference type="CDD" id="cd24054">
    <property type="entry name" value="ASKHA_NBD_AaPPX-GppA_MtPPX2-like"/>
    <property type="match status" value="1"/>
</dbReference>
<dbReference type="InterPro" id="IPR050273">
    <property type="entry name" value="GppA/Ppx_hydrolase"/>
</dbReference>
<proteinExistence type="predicted"/>
<dbReference type="EMBL" id="MAGO01000002">
    <property type="protein sequence ID" value="OCC16139.1"/>
    <property type="molecule type" value="Genomic_DNA"/>
</dbReference>